<evidence type="ECO:0000313" key="3">
    <source>
        <dbReference type="Proteomes" id="UP000056322"/>
    </source>
</evidence>
<dbReference type="HOGENOM" id="CLU_2288212_0_0_4"/>
<gene>
    <name evidence="2" type="ORF">BN1209_0093</name>
</gene>
<reference evidence="3" key="1">
    <citation type="submission" date="2014-12" db="EMBL/GenBank/DDBJ databases">
        <authorList>
            <person name="Salcher M.M."/>
        </authorList>
    </citation>
    <scope>NUCLEOTIDE SEQUENCE [LARGE SCALE GENOMIC DNA]</scope>
    <source>
        <strain evidence="3">MMS-10A-171</strain>
    </source>
</reference>
<organism evidence="2 3">
    <name type="scientific">Candidatus Methylopumilus turicensis</name>
    <dbReference type="NCBI Taxonomy" id="1581680"/>
    <lineage>
        <taxon>Bacteria</taxon>
        <taxon>Pseudomonadati</taxon>
        <taxon>Pseudomonadota</taxon>
        <taxon>Betaproteobacteria</taxon>
        <taxon>Nitrosomonadales</taxon>
        <taxon>Methylophilaceae</taxon>
        <taxon>Candidatus Methylopumilus</taxon>
    </lineage>
</organism>
<sequence>MMIRRYFIYFTFALLFALTQQAAVTHEISHISDVQQNTQKQDKTTHLSFCEKCVSFGELANSITCKSFAIELSAFNCDQTAHLILQDFSNTYAVYSARAPPLHV</sequence>
<name>A0A0B7ISD1_9PROT</name>
<dbReference type="EMBL" id="LN794158">
    <property type="protein sequence ID" value="CEN55148.1"/>
    <property type="molecule type" value="Genomic_DNA"/>
</dbReference>
<keyword evidence="1" id="KW-0732">Signal</keyword>
<dbReference type="KEGG" id="mbac:BN1209_0093"/>
<dbReference type="OrthoDB" id="9154883at2"/>
<dbReference type="Proteomes" id="UP000056322">
    <property type="component" value="Chromosome 1"/>
</dbReference>
<protein>
    <submittedName>
        <fullName evidence="2">Uncharacterized protein</fullName>
    </submittedName>
</protein>
<dbReference type="STRING" id="1581680.BN1209_0093"/>
<evidence type="ECO:0000256" key="1">
    <source>
        <dbReference type="SAM" id="SignalP"/>
    </source>
</evidence>
<proteinExistence type="predicted"/>
<dbReference type="AlphaFoldDB" id="A0A0B7ISD1"/>
<feature type="chain" id="PRO_5002116960" evidence="1">
    <location>
        <begin position="23"/>
        <end position="104"/>
    </location>
</feature>
<evidence type="ECO:0000313" key="2">
    <source>
        <dbReference type="EMBL" id="CEN55148.1"/>
    </source>
</evidence>
<dbReference type="RefSeq" id="WP_045750476.1">
    <property type="nucleotide sequence ID" value="NZ_LN794158.1"/>
</dbReference>
<keyword evidence="3" id="KW-1185">Reference proteome</keyword>
<feature type="signal peptide" evidence="1">
    <location>
        <begin position="1"/>
        <end position="22"/>
    </location>
</feature>
<accession>A0A0B7ISD1</accession>